<dbReference type="OrthoDB" id="9803968at2"/>
<name>A0A150WL52_BDEBC</name>
<dbReference type="PROSITE" id="PS00455">
    <property type="entry name" value="AMP_BINDING"/>
    <property type="match status" value="1"/>
</dbReference>
<evidence type="ECO:0000313" key="3">
    <source>
        <dbReference type="Proteomes" id="UP000075320"/>
    </source>
</evidence>
<dbReference type="Gene3D" id="3.40.50.12780">
    <property type="entry name" value="N-terminal domain of ligase-like"/>
    <property type="match status" value="1"/>
</dbReference>
<dbReference type="InterPro" id="IPR000873">
    <property type="entry name" value="AMP-dep_synth/lig_dom"/>
</dbReference>
<feature type="domain" description="AMP-dependent synthetase/ligase" evidence="1">
    <location>
        <begin position="8"/>
        <end position="348"/>
    </location>
</feature>
<organism evidence="2 3">
    <name type="scientific">Bdellovibrio bacteriovorus</name>
    <dbReference type="NCBI Taxonomy" id="959"/>
    <lineage>
        <taxon>Bacteria</taxon>
        <taxon>Pseudomonadati</taxon>
        <taxon>Bdellovibrionota</taxon>
        <taxon>Bdellovibrionia</taxon>
        <taxon>Bdellovibrionales</taxon>
        <taxon>Pseudobdellovibrionaceae</taxon>
        <taxon>Bdellovibrio</taxon>
    </lineage>
</organism>
<proteinExistence type="predicted"/>
<evidence type="ECO:0000313" key="2">
    <source>
        <dbReference type="EMBL" id="KYG64731.1"/>
    </source>
</evidence>
<dbReference type="InterPro" id="IPR020845">
    <property type="entry name" value="AMP-binding_CS"/>
</dbReference>
<accession>A0A150WL52</accession>
<dbReference type="GO" id="GO:0044550">
    <property type="term" value="P:secondary metabolite biosynthetic process"/>
    <property type="evidence" value="ECO:0007669"/>
    <property type="project" value="TreeGrafter"/>
</dbReference>
<dbReference type="EMBL" id="LUKE01000002">
    <property type="protein sequence ID" value="KYG64731.1"/>
    <property type="molecule type" value="Genomic_DNA"/>
</dbReference>
<dbReference type="InterPro" id="IPR045851">
    <property type="entry name" value="AMP-bd_C_sf"/>
</dbReference>
<dbReference type="Gene3D" id="3.30.300.30">
    <property type="match status" value="1"/>
</dbReference>
<dbReference type="SUPFAM" id="SSF56801">
    <property type="entry name" value="Acetyl-CoA synthetase-like"/>
    <property type="match status" value="1"/>
</dbReference>
<dbReference type="PANTHER" id="PTHR45527:SF1">
    <property type="entry name" value="FATTY ACID SYNTHASE"/>
    <property type="match status" value="1"/>
</dbReference>
<sequence length="493" mass="54985">MILNQILENIKRSPQATAFVFDERHYTYFELGEKIQEIASFLSGRKNERIGVLAQQDFLTYATILGVLFSGNTFVPILSSQPPEKNKNIIVAAEIRFLFFSDIEAKDVFKDLTINFVNSNELVDKSPSPGVYPEQIAYILFTSGSTGVPKGVPISIGNLESFFDAHAKLGLHLSASDRFLQMFDFSFDLSVVSYLLPLLVGGSVYPLKSGNAKYLSVYKTLKDERITYALMVPSIINFLRPYLPRVSFPELRYSTFCGEALLEQDLSLWKKSCANAEHWNFYGPTEATIYCAAFECSTPSARNGILAIGKPMAHTKLMLIDDSENVVEGSGCEGQLCLGGAQVTPGYLDPENTKKAFFKTSSGERFYKTGDIAIRDAAGDYFFCGRVDQQVKIQGFRVELGEIENACSKICAKSTVAVFEHDNHGNAVVAVFVEAAVINEQQLKVELSQILPEYAIPRKIFAKNSFPLNINGKIDRKFLKQEFKDWIVSSKFT</sequence>
<dbReference type="Pfam" id="PF00501">
    <property type="entry name" value="AMP-binding"/>
    <property type="match status" value="1"/>
</dbReference>
<protein>
    <recommendedName>
        <fullName evidence="1">AMP-dependent synthetase/ligase domain-containing protein</fullName>
    </recommendedName>
</protein>
<dbReference type="RefSeq" id="WP_061835242.1">
    <property type="nucleotide sequence ID" value="NZ_LUKE01000002.1"/>
</dbReference>
<evidence type="ECO:0000259" key="1">
    <source>
        <dbReference type="Pfam" id="PF00501"/>
    </source>
</evidence>
<keyword evidence="3" id="KW-1185">Reference proteome</keyword>
<dbReference type="GO" id="GO:0043041">
    <property type="term" value="P:amino acid activation for nonribosomal peptide biosynthetic process"/>
    <property type="evidence" value="ECO:0007669"/>
    <property type="project" value="TreeGrafter"/>
</dbReference>
<dbReference type="GO" id="GO:0005737">
    <property type="term" value="C:cytoplasm"/>
    <property type="evidence" value="ECO:0007669"/>
    <property type="project" value="TreeGrafter"/>
</dbReference>
<gene>
    <name evidence="2" type="ORF">AZI86_11015</name>
</gene>
<dbReference type="Proteomes" id="UP000075320">
    <property type="component" value="Unassembled WGS sequence"/>
</dbReference>
<reference evidence="2 3" key="1">
    <citation type="submission" date="2016-03" db="EMBL/GenBank/DDBJ databases">
        <authorList>
            <person name="Ploux O."/>
        </authorList>
    </citation>
    <scope>NUCLEOTIDE SEQUENCE [LARGE SCALE GENOMIC DNA]</scope>
    <source>
        <strain evidence="2 3">R0</strain>
    </source>
</reference>
<dbReference type="AlphaFoldDB" id="A0A150WL52"/>
<comment type="caution">
    <text evidence="2">The sequence shown here is derived from an EMBL/GenBank/DDBJ whole genome shotgun (WGS) entry which is preliminary data.</text>
</comment>
<dbReference type="PANTHER" id="PTHR45527">
    <property type="entry name" value="NONRIBOSOMAL PEPTIDE SYNTHETASE"/>
    <property type="match status" value="1"/>
</dbReference>
<dbReference type="InterPro" id="IPR042099">
    <property type="entry name" value="ANL_N_sf"/>
</dbReference>
<dbReference type="GO" id="GO:0031177">
    <property type="term" value="F:phosphopantetheine binding"/>
    <property type="evidence" value="ECO:0007669"/>
    <property type="project" value="TreeGrafter"/>
</dbReference>